<dbReference type="InterPro" id="IPR040442">
    <property type="entry name" value="Pyrv_kinase-like_dom_sf"/>
</dbReference>
<accession>A0A350HBS5</accession>
<dbReference type="SUPFAM" id="SSF51621">
    <property type="entry name" value="Phosphoenolpyruvate/pyruvate domain"/>
    <property type="match status" value="1"/>
</dbReference>
<evidence type="ECO:0000313" key="5">
    <source>
        <dbReference type="Proteomes" id="UP000264062"/>
    </source>
</evidence>
<keyword evidence="4" id="KW-0808">Transferase</keyword>
<dbReference type="InterPro" id="IPR000121">
    <property type="entry name" value="PEP_util_C"/>
</dbReference>
<feature type="domain" description="PEP-utilising enzyme C-terminal" evidence="3">
    <location>
        <begin position="2"/>
        <end position="273"/>
    </location>
</feature>
<dbReference type="InterPro" id="IPR015813">
    <property type="entry name" value="Pyrv/PenolPyrv_kinase-like_dom"/>
</dbReference>
<name>A0A350HBS5_UNCW3</name>
<evidence type="ECO:0000256" key="1">
    <source>
        <dbReference type="ARBA" id="ARBA00020138"/>
    </source>
</evidence>
<evidence type="ECO:0000259" key="3">
    <source>
        <dbReference type="Pfam" id="PF02896"/>
    </source>
</evidence>
<comment type="caution">
    <text evidence="4">The sequence shown here is derived from an EMBL/GenBank/DDBJ whole genome shotgun (WGS) entry which is preliminary data.</text>
</comment>
<reference evidence="4 5" key="1">
    <citation type="journal article" date="2018" name="Nat. Biotechnol.">
        <title>A standardized bacterial taxonomy based on genome phylogeny substantially revises the tree of life.</title>
        <authorList>
            <person name="Parks D.H."/>
            <person name="Chuvochina M."/>
            <person name="Waite D.W."/>
            <person name="Rinke C."/>
            <person name="Skarshewski A."/>
            <person name="Chaumeil P.A."/>
            <person name="Hugenholtz P."/>
        </authorList>
    </citation>
    <scope>NUCLEOTIDE SEQUENCE [LARGE SCALE GENOMIC DNA]</scope>
    <source>
        <strain evidence="4">UBA9956</strain>
    </source>
</reference>
<gene>
    <name evidence="4" type="ORF">DCW38_07435</name>
</gene>
<proteinExistence type="predicted"/>
<organism evidence="4 5">
    <name type="scientific">candidate division WOR-3 bacterium</name>
    <dbReference type="NCBI Taxonomy" id="2052148"/>
    <lineage>
        <taxon>Bacteria</taxon>
        <taxon>Bacteria division WOR-3</taxon>
    </lineage>
</organism>
<dbReference type="Pfam" id="PF02896">
    <property type="entry name" value="PEP-utilizers_C"/>
    <property type="match status" value="1"/>
</dbReference>
<dbReference type="GO" id="GO:0050242">
    <property type="term" value="F:pyruvate, phosphate dikinase activity"/>
    <property type="evidence" value="ECO:0007669"/>
    <property type="project" value="InterPro"/>
</dbReference>
<dbReference type="PANTHER" id="PTHR22931">
    <property type="entry name" value="PHOSPHOENOLPYRUVATE DIKINASE-RELATED"/>
    <property type="match status" value="1"/>
</dbReference>
<keyword evidence="4" id="KW-0418">Kinase</keyword>
<feature type="non-terminal residue" evidence="4">
    <location>
        <position position="1"/>
    </location>
</feature>
<dbReference type="InterPro" id="IPR010121">
    <property type="entry name" value="Pyruvate_phosphate_dikinase"/>
</dbReference>
<protein>
    <recommendedName>
        <fullName evidence="1">Pyruvate, phosphate dikinase</fullName>
    </recommendedName>
    <alternativeName>
        <fullName evidence="2">Pyruvate, orthophosphate dikinase</fullName>
    </alternativeName>
</protein>
<dbReference type="InterPro" id="IPR023151">
    <property type="entry name" value="PEP_util_CS"/>
</dbReference>
<evidence type="ECO:0000256" key="2">
    <source>
        <dbReference type="ARBA" id="ARBA00032883"/>
    </source>
</evidence>
<keyword evidence="4" id="KW-0670">Pyruvate</keyword>
<dbReference type="Proteomes" id="UP000264062">
    <property type="component" value="Unassembled WGS sequence"/>
</dbReference>
<dbReference type="Gene3D" id="3.20.20.60">
    <property type="entry name" value="Phosphoenolpyruvate-binding domains"/>
    <property type="match status" value="1"/>
</dbReference>
<dbReference type="EMBL" id="DMZY01000218">
    <property type="protein sequence ID" value="HAV92991.1"/>
    <property type="molecule type" value="Genomic_DNA"/>
</dbReference>
<dbReference type="AlphaFoldDB" id="A0A350HBS5"/>
<sequence>MQRGDFEGIFKAMDGYPVVIRTLDPPLHEFLPKEDEMIKKIAAKMGVKADDIRQKIDELKEANPMLGHRGCRLGITFPEITEMQVRAIMEAACNMSKEGIKVIPEIMIPLVGNVKELQAQKAIVLETIRNVLEEKKMNIKCLIGTMIELPRAALTAFEIAKEAEFFSFGTNDLTQTTLGFSRDDVGKILETYIEKNILKDDPFATLDQIGVGRLIKIAIEDAKKSNPEIEIGICGEHGGDPASIDFFNNNGFDYVSCSPYRVPVARLAAAQSEINKNNK</sequence>
<dbReference type="PROSITE" id="PS00742">
    <property type="entry name" value="PEP_ENZYMES_2"/>
    <property type="match status" value="1"/>
</dbReference>
<evidence type="ECO:0000313" key="4">
    <source>
        <dbReference type="EMBL" id="HAV92991.1"/>
    </source>
</evidence>
<dbReference type="PANTHER" id="PTHR22931:SF9">
    <property type="entry name" value="PYRUVATE, PHOSPHATE DIKINASE 1, CHLOROPLASTIC"/>
    <property type="match status" value="1"/>
</dbReference>
<dbReference type="GO" id="GO:0016301">
    <property type="term" value="F:kinase activity"/>
    <property type="evidence" value="ECO:0007669"/>
    <property type="project" value="UniProtKB-KW"/>
</dbReference>